<gene>
    <name evidence="9" type="ORF">Cgig2_025968</name>
</gene>
<keyword evidence="10" id="KW-1185">Reference proteome</keyword>
<feature type="transmembrane region" description="Helical" evidence="7">
    <location>
        <begin position="244"/>
        <end position="266"/>
    </location>
</feature>
<dbReference type="Pfam" id="PF00010">
    <property type="entry name" value="HLH"/>
    <property type="match status" value="1"/>
</dbReference>
<keyword evidence="7" id="KW-0812">Transmembrane</keyword>
<keyword evidence="4" id="KW-0804">Transcription</keyword>
<dbReference type="EMBL" id="JAKOGI010000517">
    <property type="protein sequence ID" value="KAJ8433805.1"/>
    <property type="molecule type" value="Genomic_DNA"/>
</dbReference>
<evidence type="ECO:0000313" key="9">
    <source>
        <dbReference type="EMBL" id="KAJ8433805.1"/>
    </source>
</evidence>
<evidence type="ECO:0000256" key="3">
    <source>
        <dbReference type="ARBA" id="ARBA00023125"/>
    </source>
</evidence>
<dbReference type="Gene3D" id="4.10.280.10">
    <property type="entry name" value="Helix-loop-helix DNA-binding domain"/>
    <property type="match status" value="1"/>
</dbReference>
<feature type="domain" description="BHLH" evidence="8">
    <location>
        <begin position="101"/>
        <end position="152"/>
    </location>
</feature>
<evidence type="ECO:0000259" key="8">
    <source>
        <dbReference type="PROSITE" id="PS50888"/>
    </source>
</evidence>
<keyword evidence="5" id="KW-0539">Nucleus</keyword>
<evidence type="ECO:0000256" key="5">
    <source>
        <dbReference type="ARBA" id="ARBA00023242"/>
    </source>
</evidence>
<dbReference type="GO" id="GO:0000978">
    <property type="term" value="F:RNA polymerase II cis-regulatory region sequence-specific DNA binding"/>
    <property type="evidence" value="ECO:0007669"/>
    <property type="project" value="TreeGrafter"/>
</dbReference>
<feature type="region of interest" description="Disordered" evidence="6">
    <location>
        <begin position="65"/>
        <end position="113"/>
    </location>
</feature>
<evidence type="ECO:0000256" key="1">
    <source>
        <dbReference type="ARBA" id="ARBA00004123"/>
    </source>
</evidence>
<dbReference type="GO" id="GO:0046983">
    <property type="term" value="F:protein dimerization activity"/>
    <property type="evidence" value="ECO:0007669"/>
    <property type="project" value="InterPro"/>
</dbReference>
<name>A0A9Q1JZ58_9CARY</name>
<evidence type="ECO:0000256" key="2">
    <source>
        <dbReference type="ARBA" id="ARBA00023015"/>
    </source>
</evidence>
<dbReference type="OrthoDB" id="684567at2759"/>
<dbReference type="PANTHER" id="PTHR11969:SF54">
    <property type="entry name" value="MAD-LIKE PROTEIN 1"/>
    <property type="match status" value="1"/>
</dbReference>
<dbReference type="SUPFAM" id="SSF47459">
    <property type="entry name" value="HLH, helix-loop-helix DNA-binding domain"/>
    <property type="match status" value="1"/>
</dbReference>
<dbReference type="CDD" id="cd11448">
    <property type="entry name" value="bHLH_AtFAMA_like"/>
    <property type="match status" value="1"/>
</dbReference>
<accession>A0A9Q1JZ58</accession>
<keyword evidence="3" id="KW-0238">DNA-binding</keyword>
<keyword evidence="7" id="KW-0472">Membrane</keyword>
<keyword evidence="7" id="KW-1133">Transmembrane helix</keyword>
<evidence type="ECO:0000313" key="10">
    <source>
        <dbReference type="Proteomes" id="UP001153076"/>
    </source>
</evidence>
<evidence type="ECO:0000256" key="7">
    <source>
        <dbReference type="SAM" id="Phobius"/>
    </source>
</evidence>
<dbReference type="PROSITE" id="PS50888">
    <property type="entry name" value="BHLH"/>
    <property type="match status" value="1"/>
</dbReference>
<dbReference type="InterPro" id="IPR036638">
    <property type="entry name" value="HLH_DNA-bd_sf"/>
</dbReference>
<dbReference type="GO" id="GO:0005634">
    <property type="term" value="C:nucleus"/>
    <property type="evidence" value="ECO:0007669"/>
    <property type="project" value="UniProtKB-SubCell"/>
</dbReference>
<feature type="compositionally biased region" description="Low complexity" evidence="6">
    <location>
        <begin position="170"/>
        <end position="183"/>
    </location>
</feature>
<keyword evidence="2" id="KW-0805">Transcription regulation</keyword>
<evidence type="ECO:0000256" key="4">
    <source>
        <dbReference type="ARBA" id="ARBA00023163"/>
    </source>
</evidence>
<dbReference type="SMART" id="SM00353">
    <property type="entry name" value="HLH"/>
    <property type="match status" value="1"/>
</dbReference>
<protein>
    <recommendedName>
        <fullName evidence="8">BHLH domain-containing protein</fullName>
    </recommendedName>
</protein>
<feature type="region of interest" description="Disordered" evidence="6">
    <location>
        <begin position="162"/>
        <end position="200"/>
    </location>
</feature>
<dbReference type="AlphaFoldDB" id="A0A9Q1JZ58"/>
<comment type="subcellular location">
    <subcellularLocation>
        <location evidence="1">Nucleus</location>
    </subcellularLocation>
</comment>
<dbReference type="GO" id="GO:0000981">
    <property type="term" value="F:DNA-binding transcription factor activity, RNA polymerase II-specific"/>
    <property type="evidence" value="ECO:0007669"/>
    <property type="project" value="TreeGrafter"/>
</dbReference>
<dbReference type="Proteomes" id="UP001153076">
    <property type="component" value="Unassembled WGS sequence"/>
</dbReference>
<feature type="compositionally biased region" description="Low complexity" evidence="6">
    <location>
        <begin position="65"/>
        <end position="75"/>
    </location>
</feature>
<dbReference type="InterPro" id="IPR011598">
    <property type="entry name" value="bHLH_dom"/>
</dbReference>
<proteinExistence type="predicted"/>
<comment type="caution">
    <text evidence="9">The sequence shown here is derived from an EMBL/GenBank/DDBJ whole genome shotgun (WGS) entry which is preliminary data.</text>
</comment>
<sequence>MALEAVCYNYCKDYNSLSSPWSYDYGNNSIQYWDEQQHHQFINSSYSSRDGNNYCRVELPYNDVSGSGKAPPAATAGGGDGGGRKRKRRRRSSKNEEQAEQQRMTHIAVERNRRKQMNDYLAVIRSLMPPSYSQRGDQASIVGGAINYVKELEQLLQSLEAHKRSKQDTDSISSSHGNSTNTTSRDDDNDDEPRPFGDFFNYPQYSTSNQAIRSSNCSNNEIEVIVVDGHANVKILAKKQNKQLLKLLAAFQGLSLSVLLLSLTTLHPFVLYSFNLKVDGGSQLNSVDDIAAATNQILAQIQEEAASLPQ</sequence>
<dbReference type="PANTHER" id="PTHR11969">
    <property type="entry name" value="MAX DIMERIZATION, MAD"/>
    <property type="match status" value="1"/>
</dbReference>
<evidence type="ECO:0000256" key="6">
    <source>
        <dbReference type="SAM" id="MobiDB-lite"/>
    </source>
</evidence>
<reference evidence="9" key="1">
    <citation type="submission" date="2022-04" db="EMBL/GenBank/DDBJ databases">
        <title>Carnegiea gigantea Genome sequencing and assembly v2.</title>
        <authorList>
            <person name="Copetti D."/>
            <person name="Sanderson M.J."/>
            <person name="Burquez A."/>
            <person name="Wojciechowski M.F."/>
        </authorList>
    </citation>
    <scope>NUCLEOTIDE SEQUENCE</scope>
    <source>
        <strain evidence="9">SGP5-SGP5p</strain>
        <tissue evidence="9">Aerial part</tissue>
    </source>
</reference>
<organism evidence="9 10">
    <name type="scientific">Carnegiea gigantea</name>
    <dbReference type="NCBI Taxonomy" id="171969"/>
    <lineage>
        <taxon>Eukaryota</taxon>
        <taxon>Viridiplantae</taxon>
        <taxon>Streptophyta</taxon>
        <taxon>Embryophyta</taxon>
        <taxon>Tracheophyta</taxon>
        <taxon>Spermatophyta</taxon>
        <taxon>Magnoliopsida</taxon>
        <taxon>eudicotyledons</taxon>
        <taxon>Gunneridae</taxon>
        <taxon>Pentapetalae</taxon>
        <taxon>Caryophyllales</taxon>
        <taxon>Cactineae</taxon>
        <taxon>Cactaceae</taxon>
        <taxon>Cactoideae</taxon>
        <taxon>Echinocereeae</taxon>
        <taxon>Carnegiea</taxon>
    </lineage>
</organism>